<dbReference type="Pfam" id="PF12679">
    <property type="entry name" value="ABC2_membrane_2"/>
    <property type="match status" value="1"/>
</dbReference>
<evidence type="ECO:0000313" key="3">
    <source>
        <dbReference type="Proteomes" id="UP000597444"/>
    </source>
</evidence>
<organism evidence="2 3">
    <name type="scientific">Reticulibacter mediterranei</name>
    <dbReference type="NCBI Taxonomy" id="2778369"/>
    <lineage>
        <taxon>Bacteria</taxon>
        <taxon>Bacillati</taxon>
        <taxon>Chloroflexota</taxon>
        <taxon>Ktedonobacteria</taxon>
        <taxon>Ktedonobacterales</taxon>
        <taxon>Reticulibacteraceae</taxon>
        <taxon>Reticulibacter</taxon>
    </lineage>
</organism>
<name>A0A8J3IQ62_9CHLR</name>
<feature type="transmembrane region" description="Helical" evidence="1">
    <location>
        <begin position="244"/>
        <end position="266"/>
    </location>
</feature>
<dbReference type="GO" id="GO:0140359">
    <property type="term" value="F:ABC-type transporter activity"/>
    <property type="evidence" value="ECO:0007669"/>
    <property type="project" value="InterPro"/>
</dbReference>
<sequence>MSTNKESAIPSPIRRDTVVMGRADFFSVVLRLVGVELYKIRRRSMSKILSVIAIFVMLIAFFAIALTPIIIARNDVSSFLPPPCSSVPRPGIDACLNHKPTASEIQQAARSKEETVKQASVALRLPDSLYTANTIAQSIGLLLIVILAGTIVGGEYSVSTIRLMFTRGPTRTQFILSKVGAILACIAFGLCIVLLIGVGFGAILNLFTGIATDGAFLSGSWVLHMLLYLLFSILGLFMYAMIALCLATLGRTTTAGVAGALVWWVLESVLGQLLDAIGGQVGGVFGEILKGIPTYFIGNNVNTLLQNQIEYMLGRPLSLTSDIHALLVLIFYLAIFIGLAWWITKRRDITN</sequence>
<feature type="transmembrane region" description="Helical" evidence="1">
    <location>
        <begin position="135"/>
        <end position="158"/>
    </location>
</feature>
<keyword evidence="3" id="KW-1185">Reference proteome</keyword>
<dbReference type="RefSeq" id="WP_220205542.1">
    <property type="nucleotide sequence ID" value="NZ_BNJK01000001.1"/>
</dbReference>
<dbReference type="EMBL" id="BNJK01000001">
    <property type="protein sequence ID" value="GHO94830.1"/>
    <property type="molecule type" value="Genomic_DNA"/>
</dbReference>
<feature type="transmembrane region" description="Helical" evidence="1">
    <location>
        <begin position="179"/>
        <end position="203"/>
    </location>
</feature>
<feature type="transmembrane region" description="Helical" evidence="1">
    <location>
        <begin position="48"/>
        <end position="71"/>
    </location>
</feature>
<keyword evidence="1" id="KW-0812">Transmembrane</keyword>
<comment type="caution">
    <text evidence="2">The sequence shown here is derived from an EMBL/GenBank/DDBJ whole genome shotgun (WGS) entry which is preliminary data.</text>
</comment>
<keyword evidence="1" id="KW-0472">Membrane</keyword>
<keyword evidence="1" id="KW-1133">Transmembrane helix</keyword>
<dbReference type="GO" id="GO:0005886">
    <property type="term" value="C:plasma membrane"/>
    <property type="evidence" value="ECO:0007669"/>
    <property type="project" value="UniProtKB-SubCell"/>
</dbReference>
<accession>A0A8J3IQ62</accession>
<evidence type="ECO:0000313" key="2">
    <source>
        <dbReference type="EMBL" id="GHO94830.1"/>
    </source>
</evidence>
<dbReference type="AlphaFoldDB" id="A0A8J3IQ62"/>
<reference evidence="2" key="1">
    <citation type="submission" date="2020-10" db="EMBL/GenBank/DDBJ databases">
        <title>Taxonomic study of unclassified bacteria belonging to the class Ktedonobacteria.</title>
        <authorList>
            <person name="Yabe S."/>
            <person name="Wang C.M."/>
            <person name="Zheng Y."/>
            <person name="Sakai Y."/>
            <person name="Cavaletti L."/>
            <person name="Monciardini P."/>
            <person name="Donadio S."/>
        </authorList>
    </citation>
    <scope>NUCLEOTIDE SEQUENCE</scope>
    <source>
        <strain evidence="2">ID150040</strain>
    </source>
</reference>
<protein>
    <submittedName>
        <fullName evidence="2">Uncharacterized protein</fullName>
    </submittedName>
</protein>
<feature type="transmembrane region" description="Helical" evidence="1">
    <location>
        <begin position="215"/>
        <end position="237"/>
    </location>
</feature>
<dbReference type="Proteomes" id="UP000597444">
    <property type="component" value="Unassembled WGS sequence"/>
</dbReference>
<feature type="transmembrane region" description="Helical" evidence="1">
    <location>
        <begin position="323"/>
        <end position="343"/>
    </location>
</feature>
<dbReference type="PANTHER" id="PTHR37305:SF1">
    <property type="entry name" value="MEMBRANE PROTEIN"/>
    <property type="match status" value="1"/>
</dbReference>
<dbReference type="PANTHER" id="PTHR37305">
    <property type="entry name" value="INTEGRAL MEMBRANE PROTEIN-RELATED"/>
    <property type="match status" value="1"/>
</dbReference>
<evidence type="ECO:0000256" key="1">
    <source>
        <dbReference type="SAM" id="Phobius"/>
    </source>
</evidence>
<gene>
    <name evidence="2" type="ORF">KSF_048780</name>
</gene>
<proteinExistence type="predicted"/>